<evidence type="ECO:0000313" key="2">
    <source>
        <dbReference type="EMBL" id="ONN70931.1"/>
    </source>
</evidence>
<comment type="caution">
    <text evidence="2">The sequence shown here is derived from an EMBL/GenBank/DDBJ whole genome shotgun (WGS) entry which is preliminary data.</text>
</comment>
<dbReference type="Proteomes" id="UP000189310">
    <property type="component" value="Unassembled WGS sequence"/>
</dbReference>
<keyword evidence="3" id="KW-1185">Reference proteome</keyword>
<feature type="transmembrane region" description="Helical" evidence="1">
    <location>
        <begin position="16"/>
        <end position="36"/>
    </location>
</feature>
<protein>
    <submittedName>
        <fullName evidence="2">Uncharacterized protein</fullName>
    </submittedName>
</protein>
<organism evidence="2 3">
    <name type="scientific">Pseudomonas oryzihabitans</name>
    <dbReference type="NCBI Taxonomy" id="47885"/>
    <lineage>
        <taxon>Bacteria</taxon>
        <taxon>Pseudomonadati</taxon>
        <taxon>Pseudomonadota</taxon>
        <taxon>Gammaproteobacteria</taxon>
        <taxon>Pseudomonadales</taxon>
        <taxon>Pseudomonadaceae</taxon>
        <taxon>Pseudomonas</taxon>
    </lineage>
</organism>
<accession>A0ABX3IRE8</accession>
<keyword evidence="1" id="KW-0812">Transmembrane</keyword>
<evidence type="ECO:0000313" key="3">
    <source>
        <dbReference type="Proteomes" id="UP000189310"/>
    </source>
</evidence>
<name>A0ABX3IRE8_9PSED</name>
<sequence>MLNFFELQTVGEKLPLQVFGAYCVLLGGLYLAIDFLRGPLLRRRIAEHAQLRDAARRDFCLARLTPRSRQSIQVMWDHEILLERLDRHFAHAIDPGHTHLTAKVIGLVLGCVGFLLQVATSG</sequence>
<evidence type="ECO:0000256" key="1">
    <source>
        <dbReference type="SAM" id="Phobius"/>
    </source>
</evidence>
<keyword evidence="1" id="KW-0472">Membrane</keyword>
<dbReference type="EMBL" id="MTLN01000007">
    <property type="protein sequence ID" value="ONN70931.1"/>
    <property type="molecule type" value="Genomic_DNA"/>
</dbReference>
<reference evidence="2 3" key="1">
    <citation type="submission" date="2017-01" db="EMBL/GenBank/DDBJ databases">
        <title>Pseudomonas psychrotolerans genome sequencing and assembly.</title>
        <authorList>
            <person name="Vyas B."/>
            <person name="Mayilraj S."/>
        </authorList>
    </citation>
    <scope>NUCLEOTIDE SEQUENCE [LARGE SCALE GENOMIC DNA]</scope>
    <source>
        <strain evidence="2 3">SDS18</strain>
    </source>
</reference>
<gene>
    <name evidence="2" type="ORF">BVL52_13165</name>
</gene>
<keyword evidence="1" id="KW-1133">Transmembrane helix</keyword>
<proteinExistence type="predicted"/>